<evidence type="ECO:0000313" key="2">
    <source>
        <dbReference type="Proteomes" id="UP000197361"/>
    </source>
</evidence>
<organism evidence="1 2">
    <name type="scientific">Sphingopyxis bauzanensis</name>
    <dbReference type="NCBI Taxonomy" id="651663"/>
    <lineage>
        <taxon>Bacteria</taxon>
        <taxon>Pseudomonadati</taxon>
        <taxon>Pseudomonadota</taxon>
        <taxon>Alphaproteobacteria</taxon>
        <taxon>Sphingomonadales</taxon>
        <taxon>Sphingomonadaceae</taxon>
        <taxon>Sphingopyxis</taxon>
    </lineage>
</organism>
<proteinExistence type="predicted"/>
<accession>A0A246JT89</accession>
<evidence type="ECO:0000313" key="1">
    <source>
        <dbReference type="EMBL" id="OWQ95742.1"/>
    </source>
</evidence>
<keyword evidence="2" id="KW-1185">Reference proteome</keyword>
<dbReference type="AlphaFoldDB" id="A0A246JT89"/>
<dbReference type="EMBL" id="NISK01000003">
    <property type="protein sequence ID" value="OWQ95742.1"/>
    <property type="molecule type" value="Genomic_DNA"/>
</dbReference>
<name>A0A246JT89_9SPHN</name>
<sequence length="113" mass="11919">MIELPFPPKALWPNGRVHWGTKSRATAKAKLDAYMSMKGYLATMRAPAVPARLVYTIHPKTANPIDADNAAAAMKAYQDGIAGALGINDASLGAPRIIFGGPIKGGAVFVEVE</sequence>
<dbReference type="Gene3D" id="3.30.1330.70">
    <property type="entry name" value="Holliday junction resolvase RusA"/>
    <property type="match status" value="1"/>
</dbReference>
<protein>
    <submittedName>
        <fullName evidence="1">Uncharacterized protein</fullName>
    </submittedName>
</protein>
<reference evidence="1 2" key="1">
    <citation type="journal article" date="2010" name="Int. J. Syst. Evol. Microbiol.">
        <title>Sphingopyxis bauzanensis sp. nov., a psychrophilic bacterium isolated from soil.</title>
        <authorList>
            <person name="Zhang D.C."/>
            <person name="Liu H.C."/>
            <person name="Xin Y.H."/>
            <person name="Zhou Y.G."/>
            <person name="Schinner F."/>
            <person name="Margesin R."/>
        </authorList>
    </citation>
    <scope>NUCLEOTIDE SEQUENCE [LARGE SCALE GENOMIC DNA]</scope>
    <source>
        <strain evidence="1 2">DSM 22271</strain>
    </source>
</reference>
<gene>
    <name evidence="1" type="ORF">CDQ92_13245</name>
</gene>
<dbReference type="Proteomes" id="UP000197361">
    <property type="component" value="Unassembled WGS sequence"/>
</dbReference>
<dbReference type="SUPFAM" id="SSF103084">
    <property type="entry name" value="Holliday junction resolvase RusA"/>
    <property type="match status" value="1"/>
</dbReference>
<dbReference type="GO" id="GO:0000287">
    <property type="term" value="F:magnesium ion binding"/>
    <property type="evidence" value="ECO:0007669"/>
    <property type="project" value="InterPro"/>
</dbReference>
<dbReference type="InterPro" id="IPR036614">
    <property type="entry name" value="RusA-like_sf"/>
</dbReference>
<comment type="caution">
    <text evidence="1">The sequence shown here is derived from an EMBL/GenBank/DDBJ whole genome shotgun (WGS) entry which is preliminary data.</text>
</comment>
<dbReference type="GO" id="GO:0006310">
    <property type="term" value="P:DNA recombination"/>
    <property type="evidence" value="ECO:0007669"/>
    <property type="project" value="InterPro"/>
</dbReference>
<dbReference type="GO" id="GO:0006281">
    <property type="term" value="P:DNA repair"/>
    <property type="evidence" value="ECO:0007669"/>
    <property type="project" value="InterPro"/>
</dbReference>